<evidence type="ECO:0000313" key="1">
    <source>
        <dbReference type="EMBL" id="MBD7958327.1"/>
    </source>
</evidence>
<keyword evidence="2" id="KW-1185">Reference proteome</keyword>
<protein>
    <recommendedName>
        <fullName evidence="3">DUF2207 domain-containing protein</fullName>
    </recommendedName>
</protein>
<proteinExistence type="predicted"/>
<gene>
    <name evidence="1" type="ORF">H9651_11800</name>
</gene>
<accession>A0ABR8S4C6</accession>
<evidence type="ECO:0008006" key="3">
    <source>
        <dbReference type="Google" id="ProtNLM"/>
    </source>
</evidence>
<evidence type="ECO:0000313" key="2">
    <source>
        <dbReference type="Proteomes" id="UP000648352"/>
    </source>
</evidence>
<dbReference type="EMBL" id="JACSQP010000007">
    <property type="protein sequence ID" value="MBD7958327.1"/>
    <property type="molecule type" value="Genomic_DNA"/>
</dbReference>
<reference evidence="1 2" key="1">
    <citation type="submission" date="2020-08" db="EMBL/GenBank/DDBJ databases">
        <title>A Genomic Blueprint of the Chicken Gut Microbiome.</title>
        <authorList>
            <person name="Gilroy R."/>
            <person name="Ravi A."/>
            <person name="Getino M."/>
            <person name="Pursley I."/>
            <person name="Horton D.L."/>
            <person name="Alikhan N.-F."/>
            <person name="Baker D."/>
            <person name="Gharbi K."/>
            <person name="Hall N."/>
            <person name="Watson M."/>
            <person name="Adriaenssens E.M."/>
            <person name="Foster-Nyarko E."/>
            <person name="Jarju S."/>
            <person name="Secka A."/>
            <person name="Antonio M."/>
            <person name="Oren A."/>
            <person name="Chaudhuri R."/>
            <person name="La Ragione R.M."/>
            <person name="Hildebrand F."/>
            <person name="Pallen M.J."/>
        </authorList>
    </citation>
    <scope>NUCLEOTIDE SEQUENCE [LARGE SCALE GENOMIC DNA]</scope>
    <source>
        <strain evidence="1 2">Sa4CUA7</strain>
    </source>
</reference>
<comment type="caution">
    <text evidence="1">The sequence shown here is derived from an EMBL/GenBank/DDBJ whole genome shotgun (WGS) entry which is preliminary data.</text>
</comment>
<name>A0ABR8S4C6_9MICO</name>
<sequence length="185" mass="19217">MSRYVYLLSTLPPSVVERAHEAAFRKLPLEQRREMFEKLRPFMTAEERVREPQPEVLAGVFRRLTPSGGGAGTAVSETERTASRAAVRADVERRAAELWPFNDPLLFAVVASHFITSATVVSYFTIGAGSIGIAGEPAWVGELGGVPADAGGYGFDGGGLGDGGFGGGFDGGGFGGGFDGGGGMG</sequence>
<dbReference type="RefSeq" id="WP_191719529.1">
    <property type="nucleotide sequence ID" value="NZ_JACSQP010000007.1"/>
</dbReference>
<organism evidence="1 2">
    <name type="scientific">Microbacterium pullorum</name>
    <dbReference type="NCBI Taxonomy" id="2762236"/>
    <lineage>
        <taxon>Bacteria</taxon>
        <taxon>Bacillati</taxon>
        <taxon>Actinomycetota</taxon>
        <taxon>Actinomycetes</taxon>
        <taxon>Micrococcales</taxon>
        <taxon>Microbacteriaceae</taxon>
        <taxon>Microbacterium</taxon>
    </lineage>
</organism>
<dbReference type="Proteomes" id="UP000648352">
    <property type="component" value="Unassembled WGS sequence"/>
</dbReference>